<name>A0A0L8G5J4_OCTBM</name>
<feature type="region of interest" description="Disordered" evidence="2">
    <location>
        <begin position="1"/>
        <end position="21"/>
    </location>
</feature>
<dbReference type="EMBL" id="KQ423941">
    <property type="protein sequence ID" value="KOF71860.1"/>
    <property type="molecule type" value="Genomic_DNA"/>
</dbReference>
<dbReference type="KEGG" id="obi:106879227"/>
<proteinExistence type="predicted"/>
<evidence type="ECO:0000256" key="2">
    <source>
        <dbReference type="SAM" id="MobiDB-lite"/>
    </source>
</evidence>
<accession>A0A0L8G5J4</accession>
<evidence type="ECO:0000313" key="3">
    <source>
        <dbReference type="EMBL" id="KOF71860.1"/>
    </source>
</evidence>
<dbReference type="AlphaFoldDB" id="A0A0L8G5J4"/>
<dbReference type="InterPro" id="IPR005374">
    <property type="entry name" value="BBLN_eukaryota"/>
</dbReference>
<gene>
    <name evidence="3" type="ORF">OCBIM_22000360mg</name>
</gene>
<protein>
    <submittedName>
        <fullName evidence="3">Uncharacterized protein</fullName>
    </submittedName>
</protein>
<dbReference type="Pfam" id="PF03670">
    <property type="entry name" value="UPF0184"/>
    <property type="match status" value="1"/>
</dbReference>
<dbReference type="OMA" id="SIVDECS"/>
<dbReference type="PANTHER" id="PTHR34344">
    <property type="entry name" value="UPF0184 PROTEIN C9ORF16"/>
    <property type="match status" value="1"/>
</dbReference>
<evidence type="ECO:0000256" key="1">
    <source>
        <dbReference type="SAM" id="Coils"/>
    </source>
</evidence>
<dbReference type="PANTHER" id="PTHR34344:SF1">
    <property type="entry name" value="BUBLIN COILED-COIL PROTEIN"/>
    <property type="match status" value="1"/>
</dbReference>
<keyword evidence="1" id="KW-0175">Coiled coil</keyword>
<reference evidence="3" key="1">
    <citation type="submission" date="2015-07" db="EMBL/GenBank/DDBJ databases">
        <title>MeaNS - Measles Nucleotide Surveillance Program.</title>
        <authorList>
            <person name="Tran T."/>
            <person name="Druce J."/>
        </authorList>
    </citation>
    <scope>NUCLEOTIDE SEQUENCE</scope>
    <source>
        <strain evidence="3">UCB-OBI-ISO-001</strain>
        <tissue evidence="3">Gonad</tissue>
    </source>
</reference>
<dbReference type="OrthoDB" id="10050612at2759"/>
<organism evidence="3">
    <name type="scientific">Octopus bimaculoides</name>
    <name type="common">California two-spotted octopus</name>
    <dbReference type="NCBI Taxonomy" id="37653"/>
    <lineage>
        <taxon>Eukaryota</taxon>
        <taxon>Metazoa</taxon>
        <taxon>Spiralia</taxon>
        <taxon>Lophotrochozoa</taxon>
        <taxon>Mollusca</taxon>
        <taxon>Cephalopoda</taxon>
        <taxon>Coleoidea</taxon>
        <taxon>Octopodiformes</taxon>
        <taxon>Octopoda</taxon>
        <taxon>Incirrata</taxon>
        <taxon>Octopodidae</taxon>
        <taxon>Octopus</taxon>
    </lineage>
</organism>
<sequence>MSCGDGEPSDAEDTMKSPKNVEVVIDPEDIGDLDDIVDHCSQEYVSLNNTLDQLDTCLATLEEQSDGLYARLKDLLASTKDIRQELQMQNNSGNSSDQPEH</sequence>
<feature type="coiled-coil region" evidence="1">
    <location>
        <begin position="44"/>
        <end position="89"/>
    </location>
</feature>